<dbReference type="RefSeq" id="WP_189718240.1">
    <property type="nucleotide sequence ID" value="NZ_BMSA01000052.1"/>
</dbReference>
<dbReference type="InterPro" id="IPR017686">
    <property type="entry name" value="Phg/plasmid-like_prot"/>
</dbReference>
<keyword evidence="2" id="KW-1185">Reference proteome</keyword>
<reference evidence="1" key="2">
    <citation type="submission" date="2020-09" db="EMBL/GenBank/DDBJ databases">
        <authorList>
            <person name="Sun Q."/>
            <person name="Ohkuma M."/>
        </authorList>
    </citation>
    <scope>NUCLEOTIDE SEQUENCE</scope>
    <source>
        <strain evidence="1">JCM 4125</strain>
    </source>
</reference>
<dbReference type="InterPro" id="IPR026325">
    <property type="entry name" value="DUF932"/>
</dbReference>
<dbReference type="AlphaFoldDB" id="A0A918M0S1"/>
<reference evidence="1" key="1">
    <citation type="journal article" date="2014" name="Int. J. Syst. Evol. Microbiol.">
        <title>Complete genome sequence of Corynebacterium casei LMG S-19264T (=DSM 44701T), isolated from a smear-ripened cheese.</title>
        <authorList>
            <consortium name="US DOE Joint Genome Institute (JGI-PGF)"/>
            <person name="Walter F."/>
            <person name="Albersmeier A."/>
            <person name="Kalinowski J."/>
            <person name="Ruckert C."/>
        </authorList>
    </citation>
    <scope>NUCLEOTIDE SEQUENCE</scope>
    <source>
        <strain evidence="1">JCM 4125</strain>
    </source>
</reference>
<gene>
    <name evidence="1" type="ORF">GCM10010226_88140</name>
</gene>
<dbReference type="EMBL" id="BMSA01000052">
    <property type="protein sequence ID" value="GGT96969.1"/>
    <property type="molecule type" value="Genomic_DNA"/>
</dbReference>
<dbReference type="Proteomes" id="UP000646776">
    <property type="component" value="Unassembled WGS sequence"/>
</dbReference>
<evidence type="ECO:0000313" key="1">
    <source>
        <dbReference type="EMBL" id="GGT96969.1"/>
    </source>
</evidence>
<evidence type="ECO:0008006" key="3">
    <source>
        <dbReference type="Google" id="ProtNLM"/>
    </source>
</evidence>
<evidence type="ECO:0000313" key="2">
    <source>
        <dbReference type="Proteomes" id="UP000646776"/>
    </source>
</evidence>
<protein>
    <recommendedName>
        <fullName evidence="3">DUF932 domain-containing protein</fullName>
    </recommendedName>
</protein>
<proteinExistence type="predicted"/>
<organism evidence="1 2">
    <name type="scientific">Streptomyces phaeofaciens</name>
    <dbReference type="NCBI Taxonomy" id="68254"/>
    <lineage>
        <taxon>Bacteria</taxon>
        <taxon>Bacillati</taxon>
        <taxon>Actinomycetota</taxon>
        <taxon>Actinomycetes</taxon>
        <taxon>Kitasatosporales</taxon>
        <taxon>Streptomycetaceae</taxon>
        <taxon>Streptomyces</taxon>
    </lineage>
</organism>
<dbReference type="Pfam" id="PF06067">
    <property type="entry name" value="DUF932"/>
    <property type="match status" value="1"/>
</dbReference>
<dbReference type="NCBIfam" id="TIGR03299">
    <property type="entry name" value="LGT_TIGR03299"/>
    <property type="match status" value="1"/>
</dbReference>
<sequence>MEFGVEAVGAARAQDAPAAGAATRTVRPVQGAAGAGDAALDVNRVFAGEKARQIGGVRRREEEFQGRIERGEVRLVGDDRYEVLTGWDRGEVFTVSRDVRGRIDAVVANHGLDVRAGSTLALYASSPAWHGLGQIIPGGTTDIDTVLDAGGLGFTVATVPALYRWGGELREHPEQFHTVREDTGAPLGAVGRRYRPIQNRQGFEFLQELVGRFDVVWESAGVIRGGRRVFVSIRLPQSVTVDADGINDRIVPYIAVMNDHCGNGQFQCVVTPWRPVCANTERFAVRDAVTRWAIRHTAGATSQIKEARRTLGLSVKYFERFADEETALARTDIAVADFHRVVAGLWPLDDDASKRTRTNHATRLSALEEVFRTETEKVGRTAYAAERAVTGYLDHIAPRRPGRTMTEEIARAAAALEGTDDDTKTKAHRQLLQLIRA</sequence>
<accession>A0A918M0S1</accession>
<comment type="caution">
    <text evidence="1">The sequence shown here is derived from an EMBL/GenBank/DDBJ whole genome shotgun (WGS) entry which is preliminary data.</text>
</comment>
<name>A0A918M0S1_9ACTN</name>